<dbReference type="Proteomes" id="UP001396334">
    <property type="component" value="Unassembled WGS sequence"/>
</dbReference>
<sequence length="96" mass="10078">MEEQGTAKAGQTTGCLGEFVGTIWGTSQGFLRARLNYGEGLTDKHKGSRRGRLSADGLSARRLKQRVARALARTEVEQGRLSAATALSGGSDGVKG</sequence>
<gene>
    <name evidence="1" type="ORF">V6N11_045148</name>
</gene>
<protein>
    <submittedName>
        <fullName evidence="1">Uncharacterized protein</fullName>
    </submittedName>
</protein>
<comment type="caution">
    <text evidence="1">The sequence shown here is derived from an EMBL/GenBank/DDBJ whole genome shotgun (WGS) entry which is preliminary data.</text>
</comment>
<organism evidence="1 2">
    <name type="scientific">Hibiscus sabdariffa</name>
    <name type="common">roselle</name>
    <dbReference type="NCBI Taxonomy" id="183260"/>
    <lineage>
        <taxon>Eukaryota</taxon>
        <taxon>Viridiplantae</taxon>
        <taxon>Streptophyta</taxon>
        <taxon>Embryophyta</taxon>
        <taxon>Tracheophyta</taxon>
        <taxon>Spermatophyta</taxon>
        <taxon>Magnoliopsida</taxon>
        <taxon>eudicotyledons</taxon>
        <taxon>Gunneridae</taxon>
        <taxon>Pentapetalae</taxon>
        <taxon>rosids</taxon>
        <taxon>malvids</taxon>
        <taxon>Malvales</taxon>
        <taxon>Malvaceae</taxon>
        <taxon>Malvoideae</taxon>
        <taxon>Hibiscus</taxon>
    </lineage>
</organism>
<dbReference type="EMBL" id="JBBPBN010000539">
    <property type="protein sequence ID" value="KAK8484790.1"/>
    <property type="molecule type" value="Genomic_DNA"/>
</dbReference>
<keyword evidence="2" id="KW-1185">Reference proteome</keyword>
<accession>A0ABR1ZVZ3</accession>
<proteinExistence type="predicted"/>
<reference evidence="1 2" key="1">
    <citation type="journal article" date="2024" name="G3 (Bethesda)">
        <title>Genome assembly of Hibiscus sabdariffa L. provides insights into metabolisms of medicinal natural products.</title>
        <authorList>
            <person name="Kim T."/>
        </authorList>
    </citation>
    <scope>NUCLEOTIDE SEQUENCE [LARGE SCALE GENOMIC DNA]</scope>
    <source>
        <strain evidence="1">TK-2024</strain>
        <tissue evidence="1">Old leaves</tissue>
    </source>
</reference>
<evidence type="ECO:0000313" key="2">
    <source>
        <dbReference type="Proteomes" id="UP001396334"/>
    </source>
</evidence>
<evidence type="ECO:0000313" key="1">
    <source>
        <dbReference type="EMBL" id="KAK8484790.1"/>
    </source>
</evidence>
<name>A0ABR1ZVZ3_9ROSI</name>